<dbReference type="HAMAP" id="MF_03208">
    <property type="entry name" value="PS_decarb_PSD_B_type1_euk"/>
    <property type="match status" value="1"/>
</dbReference>
<keyword evidence="3 16" id="KW-0444">Lipid biosynthesis</keyword>
<comment type="subcellular location">
    <molecule>Phosphatidylserine decarboxylase alpha chain</molecule>
    <subcellularLocation>
        <location evidence="16">Mitochondrion inner membrane</location>
        <topology evidence="16">Peripheral membrane protein</topology>
        <orientation evidence="16">Intermembrane side</orientation>
    </subcellularLocation>
    <text evidence="16">Anchored to the mitochondrial inner membrane through its interaction with the integral membrane beta chain.</text>
</comment>
<dbReference type="GO" id="GO:0004609">
    <property type="term" value="F:phosphatidylserine decarboxylase activity"/>
    <property type="evidence" value="ECO:0007669"/>
    <property type="project" value="UniProtKB-UniRule"/>
</dbReference>
<comment type="PTM">
    <text evidence="16">Is synthesized initially as an inactive proenzyme. Formation of the active enzyme involves a self-maturation process in which the active site pyruvoyl group is generated from an internal serine residue via an autocatalytic post-translational modification. Two non-identical subunits are generated from the proenzyme in this reaction, and the pyruvate is formed at the N-terminus of the alpha chain, which is derived from the carboxyl end of the proenzyme. The autoendoproteolytic cleavage occurs by a canonical serine protease mechanism, in which the side chain hydroxyl group of the serine supplies its oxygen atom to form the C-terminus of the beta chain, while the remainder of the serine residue undergoes an oxidative deamination to produce ammonia and the pyruvoyl prosthetic group on the alpha chain. During this reaction, the Ser that is part of the protease active site of the proenzyme becomes the pyruvoyl prosthetic group, which constitutes an essential element of the active site of the mature decarboxylase.</text>
</comment>
<proteinExistence type="inferred from homology"/>
<keyword evidence="19" id="KW-1185">Reference proteome</keyword>
<evidence type="ECO:0000256" key="10">
    <source>
        <dbReference type="ARBA" id="ARBA00023209"/>
    </source>
</evidence>
<accession>A0A8C5FC67</accession>
<sequence>MVRFRRPSPQGRRGNGEDLHRVRPRSRHVLLGATASGGEGERTSKTERERERRAARFRLQFPQLALRRRLGALRRRATPLSFLLYFLSLGHAPLRKPGAVGNWGPTTRVALYRSIPTRLVSRAWGRLNRVELPAWLRKPVYRLYIWTFGVNMKEAEVEDLASYRNLGEFFRRPLKPHTRPVCPSSCVISPADGRVLHCGRVVNGELEQVKGVTYKLHDFLGPITWGSTPNTGGHDPSLPDPAAFEEQLLCSPGNQLYHCVVYLAPGDYHRFHSPADWTIEHRRHFPGPLLSVSPSVARRVRSLFCVNERVALAGRWQHGFFSLVAVGATNVGSIRIYCDQELQTNAPRYTTGSYNDRSYTSPLAASPSSPLAASPSSPLAASQEELPGIGLALRKGEPLGEFNLGSTVVLLFEAPPDFSFSLRPGQPIRFGQPLGSL</sequence>
<keyword evidence="4" id="KW-0551">Lipid droplet</keyword>
<dbReference type="NCBIfam" id="TIGR00163">
    <property type="entry name" value="PS_decarb"/>
    <property type="match status" value="1"/>
</dbReference>
<dbReference type="UniPathway" id="UPA00558"/>
<reference evidence="18" key="1">
    <citation type="submission" date="2025-08" db="UniProtKB">
        <authorList>
            <consortium name="Ensembl"/>
        </authorList>
    </citation>
    <scope>IDENTIFICATION</scope>
</reference>
<dbReference type="GO" id="GO:0006646">
    <property type="term" value="P:phosphatidylethanolamine biosynthetic process"/>
    <property type="evidence" value="ECO:0007669"/>
    <property type="project" value="UniProtKB-UniRule"/>
</dbReference>
<evidence type="ECO:0000256" key="6">
    <source>
        <dbReference type="ARBA" id="ARBA00022793"/>
    </source>
</evidence>
<evidence type="ECO:0000256" key="14">
    <source>
        <dbReference type="ARBA" id="ARBA00024326"/>
    </source>
</evidence>
<comment type="subcellular location">
    <molecule>Phosphatidylserine decarboxylase beta chain</molecule>
    <subcellularLocation>
        <location evidence="16">Mitochondrion inner membrane</location>
        <topology evidence="16">Single-pass membrane protein</topology>
        <orientation evidence="16">Intermembrane side</orientation>
    </subcellularLocation>
</comment>
<keyword evidence="9 16" id="KW-0472">Membrane</keyword>
<comment type="pathway">
    <text evidence="2">Lipid metabolism.</text>
</comment>
<feature type="active site" description="Charge relay system; for autoendoproteolytic cleavage activity" evidence="16">
    <location>
        <position position="272"/>
    </location>
</feature>
<dbReference type="GO" id="GO:0016540">
    <property type="term" value="P:protein autoprocessing"/>
    <property type="evidence" value="ECO:0007669"/>
    <property type="project" value="UniProtKB-UniRule"/>
</dbReference>
<gene>
    <name evidence="16" type="primary">PISD</name>
    <name evidence="18" type="synonym">pisd</name>
</gene>
<feature type="chain" id="PRO_5044916329" description="Phosphatidylserine decarboxylase alpha chain" evidence="16">
    <location>
        <begin position="406"/>
        <end position="437"/>
    </location>
</feature>
<feature type="topological domain" description="Mitochondrial matrix" evidence="16">
    <location>
        <begin position="1"/>
        <end position="71"/>
    </location>
</feature>
<dbReference type="GeneID" id="115532251"/>
<feature type="topological domain" description="Mitochondrial intermembrane" evidence="16">
    <location>
        <begin position="91"/>
        <end position="437"/>
    </location>
</feature>
<dbReference type="RefSeq" id="XP_030197760.1">
    <property type="nucleotide sequence ID" value="XM_030341900.1"/>
</dbReference>
<comment type="subunit">
    <text evidence="16">Heterodimer of a large membrane-associated beta subunit and a small pyruvoyl-containing alpha subunit.</text>
</comment>
<comment type="cofactor">
    <cofactor evidence="16">
        <name>pyruvate</name>
        <dbReference type="ChEBI" id="CHEBI:15361"/>
    </cofactor>
    <text evidence="16">Binds 1 pyruvoyl group covalently per subunit.</text>
</comment>
<dbReference type="GO" id="GO:0005743">
    <property type="term" value="C:mitochondrial inner membrane"/>
    <property type="evidence" value="ECO:0007669"/>
    <property type="project" value="UniProtKB-SubCell"/>
</dbReference>
<dbReference type="InterPro" id="IPR033177">
    <property type="entry name" value="PSD-B"/>
</dbReference>
<evidence type="ECO:0000256" key="2">
    <source>
        <dbReference type="ARBA" id="ARBA00005189"/>
    </source>
</evidence>
<comment type="pathway">
    <text evidence="14">Phospholipid metabolism; phosphatidylethanolamine biosynthesis.</text>
</comment>
<evidence type="ECO:0000256" key="9">
    <source>
        <dbReference type="ARBA" id="ARBA00023136"/>
    </source>
</evidence>
<keyword evidence="13 16" id="KW-0670">Pyruvate</keyword>
<keyword evidence="10 16" id="KW-0594">Phospholipid biosynthesis</keyword>
<keyword evidence="16" id="KW-0865">Zymogen</keyword>
<evidence type="ECO:0000256" key="17">
    <source>
        <dbReference type="SAM" id="MobiDB-lite"/>
    </source>
</evidence>
<dbReference type="EC" id="4.1.1.65" evidence="16"/>
<feature type="site" description="Cleavage (non-hydrolytic); by autocatalysis" evidence="16">
    <location>
        <begin position="405"/>
        <end position="406"/>
    </location>
</feature>
<dbReference type="GO" id="GO:0005811">
    <property type="term" value="C:lipid droplet"/>
    <property type="evidence" value="ECO:0007669"/>
    <property type="project" value="UniProtKB-SubCell"/>
</dbReference>
<feature type="active site" description="Charge relay system; for autoendoproteolytic cleavage activity" evidence="16">
    <location>
        <position position="406"/>
    </location>
</feature>
<dbReference type="InterPro" id="IPR003817">
    <property type="entry name" value="PS_Dcarbxylase"/>
</dbReference>
<keyword evidence="7 16" id="KW-1133">Transmembrane helix</keyword>
<evidence type="ECO:0000256" key="11">
    <source>
        <dbReference type="ARBA" id="ARBA00023239"/>
    </source>
</evidence>
<name>A0A8C5FC67_GADMO</name>
<reference evidence="18" key="2">
    <citation type="submission" date="2025-09" db="UniProtKB">
        <authorList>
            <consortium name="Ensembl"/>
        </authorList>
    </citation>
    <scope>IDENTIFICATION</scope>
</reference>
<organism evidence="18 19">
    <name type="scientific">Gadus morhua</name>
    <name type="common">Atlantic cod</name>
    <dbReference type="NCBI Taxonomy" id="8049"/>
    <lineage>
        <taxon>Eukaryota</taxon>
        <taxon>Metazoa</taxon>
        <taxon>Chordata</taxon>
        <taxon>Craniata</taxon>
        <taxon>Vertebrata</taxon>
        <taxon>Euteleostomi</taxon>
        <taxon>Actinopterygii</taxon>
        <taxon>Neopterygii</taxon>
        <taxon>Teleostei</taxon>
        <taxon>Neoteleostei</taxon>
        <taxon>Acanthomorphata</taxon>
        <taxon>Zeiogadaria</taxon>
        <taxon>Gadariae</taxon>
        <taxon>Gadiformes</taxon>
        <taxon>Gadoidei</taxon>
        <taxon>Gadidae</taxon>
        <taxon>Gadus</taxon>
    </lineage>
</organism>
<comment type="subcellular location">
    <subcellularLocation>
        <location evidence="1">Lipid droplet</location>
    </subcellularLocation>
</comment>
<feature type="active site" description="Charge relay system; for autoendoproteolytic cleavage activity" evidence="16">
    <location>
        <position position="192"/>
    </location>
</feature>
<dbReference type="PANTHER" id="PTHR10067:SF6">
    <property type="entry name" value="PHOSPHATIDYLSERINE DECARBOXYLASE PROENZYME, MITOCHONDRIAL"/>
    <property type="match status" value="1"/>
</dbReference>
<dbReference type="Ensembl" id="ENSGMOT00000073559.1">
    <property type="protein sequence ID" value="ENSGMOP00000025940.1"/>
    <property type="gene ID" value="ENSGMOG00000014096.2"/>
</dbReference>
<evidence type="ECO:0000256" key="13">
    <source>
        <dbReference type="ARBA" id="ARBA00023317"/>
    </source>
</evidence>
<feature type="modified residue" description="Pyruvic acid (Ser); by autocatalysis" evidence="16">
    <location>
        <position position="406"/>
    </location>
</feature>
<keyword evidence="8 16" id="KW-0443">Lipid metabolism</keyword>
<evidence type="ECO:0000256" key="7">
    <source>
        <dbReference type="ARBA" id="ARBA00022989"/>
    </source>
</evidence>
<keyword evidence="6 16" id="KW-0210">Decarboxylase</keyword>
<keyword evidence="11 16" id="KW-0456">Lyase</keyword>
<keyword evidence="5 16" id="KW-0812">Transmembrane</keyword>
<dbReference type="Proteomes" id="UP000694546">
    <property type="component" value="Chromosome 19"/>
</dbReference>
<evidence type="ECO:0000313" key="18">
    <source>
        <dbReference type="Ensembl" id="ENSGMOP00000025940.1"/>
    </source>
</evidence>
<keyword evidence="16" id="KW-0999">Mitochondrion inner membrane</keyword>
<evidence type="ECO:0000256" key="3">
    <source>
        <dbReference type="ARBA" id="ARBA00022516"/>
    </source>
</evidence>
<comment type="function">
    <text evidence="15">Catalyzes the formation of phosphatidylethanolamine (PtdEtn) from phosphatidylserine (PtdSer). Plays a central role in phospholipid metabolism and in the interorganelle trafficking of phosphatidylserine. May be involved in lipid droplet biogenesis at the endoplasmic reticulum membrane.</text>
</comment>
<evidence type="ECO:0000256" key="16">
    <source>
        <dbReference type="HAMAP-Rule" id="MF_03208"/>
    </source>
</evidence>
<evidence type="ECO:0000256" key="8">
    <source>
        <dbReference type="ARBA" id="ARBA00023098"/>
    </source>
</evidence>
<evidence type="ECO:0000256" key="5">
    <source>
        <dbReference type="ARBA" id="ARBA00022692"/>
    </source>
</evidence>
<dbReference type="GeneTree" id="ENSGT00390000013484"/>
<comment type="catalytic activity">
    <reaction evidence="16">
        <text>a 1,2-diacyl-sn-glycero-3-phospho-L-serine + H(+) = a 1,2-diacyl-sn-glycero-3-phosphoethanolamine + CO2</text>
        <dbReference type="Rhea" id="RHEA:20828"/>
        <dbReference type="ChEBI" id="CHEBI:15378"/>
        <dbReference type="ChEBI" id="CHEBI:16526"/>
        <dbReference type="ChEBI" id="CHEBI:57262"/>
        <dbReference type="ChEBI" id="CHEBI:64612"/>
        <dbReference type="EC" id="4.1.1.65"/>
    </reaction>
</comment>
<dbReference type="InterPro" id="IPR033661">
    <property type="entry name" value="PSD_type1_euk"/>
</dbReference>
<feature type="active site" description="Schiff-base intermediate with substrate; via pyruvic acid; for decarboxylase activity" evidence="16">
    <location>
        <position position="406"/>
    </location>
</feature>
<dbReference type="AlphaFoldDB" id="A0A8C5FC67"/>
<feature type="region of interest" description="Disordered" evidence="17">
    <location>
        <begin position="1"/>
        <end position="26"/>
    </location>
</feature>
<evidence type="ECO:0000256" key="15">
    <source>
        <dbReference type="ARBA" id="ARBA00045136"/>
    </source>
</evidence>
<keyword evidence="16" id="KW-0496">Mitochondrion</keyword>
<comment type="similarity">
    <text evidence="16">Belongs to the phosphatidylserine decarboxylase family. PSD-B subfamily. Eukaryotic type I sub-subfamily.</text>
</comment>
<keyword evidence="12 16" id="KW-1208">Phospholipid metabolism</keyword>
<evidence type="ECO:0000313" key="19">
    <source>
        <dbReference type="Proteomes" id="UP000694546"/>
    </source>
</evidence>
<dbReference type="OrthoDB" id="4330at2759"/>
<feature type="chain" id="PRO_5044916330" description="Phosphatidylserine decarboxylase beta chain" evidence="16">
    <location>
        <begin position="1"/>
        <end position="405"/>
    </location>
</feature>
<evidence type="ECO:0000256" key="4">
    <source>
        <dbReference type="ARBA" id="ARBA00022677"/>
    </source>
</evidence>
<dbReference type="Pfam" id="PF02666">
    <property type="entry name" value="PS_Dcarbxylase"/>
    <property type="match status" value="1"/>
</dbReference>
<protein>
    <recommendedName>
        <fullName evidence="16">Phosphatidylserine decarboxylase proenzyme, mitochondrial</fullName>
        <ecNumber evidence="16">4.1.1.65</ecNumber>
    </recommendedName>
    <component>
        <recommendedName>
            <fullName evidence="16">Phosphatidylserine decarboxylase beta chain</fullName>
        </recommendedName>
    </component>
    <component>
        <recommendedName>
            <fullName evidence="16">Phosphatidylserine decarboxylase alpha chain</fullName>
        </recommendedName>
    </component>
</protein>
<dbReference type="PANTHER" id="PTHR10067">
    <property type="entry name" value="PHOSPHATIDYLSERINE DECARBOXYLASE"/>
    <property type="match status" value="1"/>
</dbReference>
<evidence type="ECO:0000256" key="12">
    <source>
        <dbReference type="ARBA" id="ARBA00023264"/>
    </source>
</evidence>
<evidence type="ECO:0000256" key="1">
    <source>
        <dbReference type="ARBA" id="ARBA00004502"/>
    </source>
</evidence>